<accession>A0A4R3RF58</accession>
<dbReference type="Proteomes" id="UP000295507">
    <property type="component" value="Unassembled WGS sequence"/>
</dbReference>
<protein>
    <submittedName>
        <fullName evidence="1">Uncharacterized protein</fullName>
    </submittedName>
</protein>
<sequence length="189" mass="20826">MRVLAVALKEAAQRLAIVLHAAGSERLAGAVLHHQVAVGFVVIEAMVPVPLSTRVALLSYTPSGPEAALRHRCDPSSPVGGGAMSQSTLHPRHDFRPLLLKHVMDPEAVEPGFLNGDDRTVIPSFGPASLPQLRKQTKQSGDVSCPQRVFRHPLTVPRRQRRDQPDRTTQLQGNEDCTKIEWRSRLFRS</sequence>
<organism evidence="1 2">
    <name type="scientific">Rhizobium azibense</name>
    <dbReference type="NCBI Taxonomy" id="1136135"/>
    <lineage>
        <taxon>Bacteria</taxon>
        <taxon>Pseudomonadati</taxon>
        <taxon>Pseudomonadota</taxon>
        <taxon>Alphaproteobacteria</taxon>
        <taxon>Hyphomicrobiales</taxon>
        <taxon>Rhizobiaceae</taxon>
        <taxon>Rhizobium/Agrobacterium group</taxon>
        <taxon>Rhizobium</taxon>
    </lineage>
</organism>
<reference evidence="1 2" key="1">
    <citation type="submission" date="2019-03" db="EMBL/GenBank/DDBJ databases">
        <title>Genomic Encyclopedia of Type Strains, Phase IV (KMG-V): Genome sequencing to study the core and pangenomes of soil and plant-associated prokaryotes.</title>
        <authorList>
            <person name="Whitman W."/>
        </authorList>
    </citation>
    <scope>NUCLEOTIDE SEQUENCE [LARGE SCALE GENOMIC DNA]</scope>
    <source>
        <strain evidence="1 2">IE4868</strain>
    </source>
</reference>
<comment type="caution">
    <text evidence="1">The sequence shown here is derived from an EMBL/GenBank/DDBJ whole genome shotgun (WGS) entry which is preliminary data.</text>
</comment>
<name>A0A4R3RF58_9HYPH</name>
<dbReference type="AlphaFoldDB" id="A0A4R3RF58"/>
<evidence type="ECO:0000313" key="1">
    <source>
        <dbReference type="EMBL" id="TCU33007.1"/>
    </source>
</evidence>
<dbReference type="EMBL" id="SMBK01000017">
    <property type="protein sequence ID" value="TCU33007.1"/>
    <property type="molecule type" value="Genomic_DNA"/>
</dbReference>
<proteinExistence type="predicted"/>
<gene>
    <name evidence="1" type="ORF">EV129_1174</name>
</gene>
<evidence type="ECO:0000313" key="2">
    <source>
        <dbReference type="Proteomes" id="UP000295507"/>
    </source>
</evidence>